<sequence length="591" mass="65253">MKDPRTSQDDARARFSERRANVLSGLIRLFTLGKEPAELVEAAVNLVTEATGGMSVFVYFWNENSDQLVLSNMTDTDIAYSEKSVRMRLGEGLTGWSALHRKPLLLNHDFRQDPRFFDMGVDENEFRSALIAPIHDDEKLYGVFSLYSVEGDAFGDDELAIAEEVGLLLASALKRADTVHELELQSATARFLIDLPKTASASFPAAARECTRRILTLLDADVCIIDHVGWLSMATEPIAVAERLGDPQHPKVWLSHSKTQAHDLEARYEAEGYDQISATLGYGVSSGVLTCFRARRFTKEETRRLHMLATQVGVLIENIGMVPNRAAQIMALLASDREDHMLESLGHLGWKGNGFVPVLVQVKYIGANADTFGRVVQETVLAELGPETLLAHSGTLLVLLLHADQSTPEGSAQARVAAWLARLEDRIGLSADVGVGESTIRSNSIRQSLAQARVALAWSSFSATRKSSQQIEYSAVREVRSLPQLVCELAPRVKMYLARLAPLQHYDQRHGTQLLETVEALAHHGGSIVSASEFLFIHRNTLRQRLSRISALIGVDLHQDSRWPEILMAAQLLRQEMPKVAHASPSLVGAM</sequence>
<evidence type="ECO:0000256" key="1">
    <source>
        <dbReference type="ARBA" id="ARBA00006754"/>
    </source>
</evidence>
<dbReference type="EMBL" id="VFON01000001">
    <property type="protein sequence ID" value="TQL42924.1"/>
    <property type="molecule type" value="Genomic_DNA"/>
</dbReference>
<accession>A0A542Y4D1</accession>
<dbReference type="SMART" id="SM00065">
    <property type="entry name" value="GAF"/>
    <property type="match status" value="1"/>
</dbReference>
<proteinExistence type="inferred from homology"/>
<dbReference type="Pfam" id="PF13556">
    <property type="entry name" value="HTH_30"/>
    <property type="match status" value="1"/>
</dbReference>
<dbReference type="InterPro" id="IPR042070">
    <property type="entry name" value="PucR_C-HTH_sf"/>
</dbReference>
<dbReference type="PANTHER" id="PTHR33744">
    <property type="entry name" value="CARBOHYDRATE DIACID REGULATOR"/>
    <property type="match status" value="1"/>
</dbReference>
<dbReference type="RefSeq" id="WP_141886309.1">
    <property type="nucleotide sequence ID" value="NZ_BAAAUY010000021.1"/>
</dbReference>
<dbReference type="InterPro" id="IPR025736">
    <property type="entry name" value="PucR_C-HTH_dom"/>
</dbReference>
<dbReference type="Proteomes" id="UP000319094">
    <property type="component" value="Unassembled WGS sequence"/>
</dbReference>
<dbReference type="Pfam" id="PF13185">
    <property type="entry name" value="GAF_2"/>
    <property type="match status" value="1"/>
</dbReference>
<dbReference type="AlphaFoldDB" id="A0A542Y4D1"/>
<evidence type="ECO:0000313" key="3">
    <source>
        <dbReference type="EMBL" id="TQL42924.1"/>
    </source>
</evidence>
<protein>
    <submittedName>
        <fullName evidence="3">PucR-like helix-turn-helix protein</fullName>
    </submittedName>
</protein>
<name>A0A542Y4D1_9MICO</name>
<organism evidence="3 4">
    <name type="scientific">Leucobacter komagatae</name>
    <dbReference type="NCBI Taxonomy" id="55969"/>
    <lineage>
        <taxon>Bacteria</taxon>
        <taxon>Bacillati</taxon>
        <taxon>Actinomycetota</taxon>
        <taxon>Actinomycetes</taxon>
        <taxon>Micrococcales</taxon>
        <taxon>Microbacteriaceae</taxon>
        <taxon>Leucobacter</taxon>
    </lineage>
</organism>
<dbReference type="InterPro" id="IPR041522">
    <property type="entry name" value="CdaR_GGDEF"/>
</dbReference>
<evidence type="ECO:0000313" key="4">
    <source>
        <dbReference type="Proteomes" id="UP000319094"/>
    </source>
</evidence>
<dbReference type="InterPro" id="IPR051448">
    <property type="entry name" value="CdaR-like_regulators"/>
</dbReference>
<dbReference type="OrthoDB" id="8026818at2"/>
<comment type="similarity">
    <text evidence="1">Belongs to the CdaR family.</text>
</comment>
<dbReference type="Pfam" id="PF17853">
    <property type="entry name" value="GGDEF_2"/>
    <property type="match status" value="1"/>
</dbReference>
<feature type="domain" description="GAF" evidence="2">
    <location>
        <begin position="35"/>
        <end position="183"/>
    </location>
</feature>
<dbReference type="Gene3D" id="1.10.10.2840">
    <property type="entry name" value="PucR C-terminal helix-turn-helix domain"/>
    <property type="match status" value="1"/>
</dbReference>
<reference evidence="3 4" key="1">
    <citation type="submission" date="2019-06" db="EMBL/GenBank/DDBJ databases">
        <title>Sequencing the genomes of 1000 actinobacteria strains.</title>
        <authorList>
            <person name="Klenk H.-P."/>
        </authorList>
    </citation>
    <scope>NUCLEOTIDE SEQUENCE [LARGE SCALE GENOMIC DNA]</scope>
    <source>
        <strain evidence="3 4">DSM 8803</strain>
    </source>
</reference>
<dbReference type="InterPro" id="IPR029016">
    <property type="entry name" value="GAF-like_dom_sf"/>
</dbReference>
<gene>
    <name evidence="3" type="ORF">FB468_0934</name>
</gene>
<comment type="caution">
    <text evidence="3">The sequence shown here is derived from an EMBL/GenBank/DDBJ whole genome shotgun (WGS) entry which is preliminary data.</text>
</comment>
<dbReference type="InterPro" id="IPR003018">
    <property type="entry name" value="GAF"/>
</dbReference>
<evidence type="ECO:0000259" key="2">
    <source>
        <dbReference type="SMART" id="SM00065"/>
    </source>
</evidence>
<dbReference type="PANTHER" id="PTHR33744:SF7">
    <property type="entry name" value="PUCR FAMILY TRANSCRIPTIONAL REGULATOR"/>
    <property type="match status" value="1"/>
</dbReference>
<keyword evidence="4" id="KW-1185">Reference proteome</keyword>
<dbReference type="SUPFAM" id="SSF55781">
    <property type="entry name" value="GAF domain-like"/>
    <property type="match status" value="1"/>
</dbReference>
<dbReference type="Gene3D" id="3.30.450.40">
    <property type="match status" value="1"/>
</dbReference>